<reference evidence="1 2" key="1">
    <citation type="journal article" date="2015" name="Antonie Van Leeuwenhoek">
        <title>Prauserella endophytica sp. nov., an endophytic actinobacterium isolated from Tamarix taklamakanensis.</title>
        <authorList>
            <person name="Liu J.M."/>
            <person name="Habden X."/>
            <person name="Guo L."/>
            <person name="Tuo L."/>
            <person name="Jiang Z.K."/>
            <person name="Liu S.W."/>
            <person name="Liu X.F."/>
            <person name="Chen L."/>
            <person name="Li R.F."/>
            <person name="Zhang Y.Q."/>
            <person name="Sun C.H."/>
        </authorList>
    </citation>
    <scope>NUCLEOTIDE SEQUENCE [LARGE SCALE GENOMIC DNA]</scope>
    <source>
        <strain evidence="1 2">CGMCC 4.7182</strain>
    </source>
</reference>
<protein>
    <submittedName>
        <fullName evidence="1">Uncharacterized protein</fullName>
    </submittedName>
</protein>
<name>A0ABY2RUZ0_9PSEU</name>
<comment type="caution">
    <text evidence="1">The sequence shown here is derived from an EMBL/GenBank/DDBJ whole genome shotgun (WGS) entry which is preliminary data.</text>
</comment>
<evidence type="ECO:0000313" key="1">
    <source>
        <dbReference type="EMBL" id="TKG61539.1"/>
    </source>
</evidence>
<keyword evidence="2" id="KW-1185">Reference proteome</keyword>
<proteinExistence type="predicted"/>
<sequence length="150" mass="16368">MVANAEPELTLKIEAGHPGNGSFTIRVSPQYVDELRGLLHEAGLLSSNVMEFSEGSVLGILEVYIREGALPTTIALTSAYLAKQLNPVVTTFLDRNKDKRVHVVGGGVEIDIKGHSPRAAERILERVVEQQQDYDAKWKQLRGSGDATNS</sequence>
<accession>A0ABY2RUZ0</accession>
<dbReference type="Proteomes" id="UP000309992">
    <property type="component" value="Unassembled WGS sequence"/>
</dbReference>
<gene>
    <name evidence="1" type="ORF">FCN18_33410</name>
</gene>
<dbReference type="EMBL" id="SWMS01000030">
    <property type="protein sequence ID" value="TKG61539.1"/>
    <property type="molecule type" value="Genomic_DNA"/>
</dbReference>
<organism evidence="1 2">
    <name type="scientific">Prauserella endophytica</name>
    <dbReference type="NCBI Taxonomy" id="1592324"/>
    <lineage>
        <taxon>Bacteria</taxon>
        <taxon>Bacillati</taxon>
        <taxon>Actinomycetota</taxon>
        <taxon>Actinomycetes</taxon>
        <taxon>Pseudonocardiales</taxon>
        <taxon>Pseudonocardiaceae</taxon>
        <taxon>Prauserella</taxon>
        <taxon>Prauserella coralliicola group</taxon>
    </lineage>
</organism>
<dbReference type="RefSeq" id="WP_137097015.1">
    <property type="nucleotide sequence ID" value="NZ_SWMS01000030.1"/>
</dbReference>
<evidence type="ECO:0000313" key="2">
    <source>
        <dbReference type="Proteomes" id="UP000309992"/>
    </source>
</evidence>